<evidence type="ECO:0000313" key="4">
    <source>
        <dbReference type="Proteomes" id="UP000824102"/>
    </source>
</evidence>
<dbReference type="PROSITE" id="PS50943">
    <property type="entry name" value="HTH_CROC1"/>
    <property type="match status" value="1"/>
</dbReference>
<gene>
    <name evidence="3" type="ORF">H9964_03560</name>
</gene>
<dbReference type="EMBL" id="DXBB01000056">
    <property type="protein sequence ID" value="HIZ72640.1"/>
    <property type="molecule type" value="Genomic_DNA"/>
</dbReference>
<dbReference type="PANTHER" id="PTHR46558:SF11">
    <property type="entry name" value="HTH-TYPE TRANSCRIPTIONAL REGULATOR XRE"/>
    <property type="match status" value="1"/>
</dbReference>
<dbReference type="CDD" id="cd00093">
    <property type="entry name" value="HTH_XRE"/>
    <property type="match status" value="1"/>
</dbReference>
<dbReference type="Proteomes" id="UP000824102">
    <property type="component" value="Unassembled WGS sequence"/>
</dbReference>
<dbReference type="InterPro" id="IPR001387">
    <property type="entry name" value="Cro/C1-type_HTH"/>
</dbReference>
<comment type="caution">
    <text evidence="3">The sequence shown here is derived from an EMBL/GenBank/DDBJ whole genome shotgun (WGS) entry which is preliminary data.</text>
</comment>
<organism evidence="3 4">
    <name type="scientific">Candidatus Gallimonas intestinavium</name>
    <dbReference type="NCBI Taxonomy" id="2838603"/>
    <lineage>
        <taxon>Bacteria</taxon>
        <taxon>Bacillati</taxon>
        <taxon>Bacillota</taxon>
        <taxon>Clostridia</taxon>
        <taxon>Candidatus Gallimonas</taxon>
    </lineage>
</organism>
<accession>A0A9D2G5R5</accession>
<dbReference type="SMART" id="SM00530">
    <property type="entry name" value="HTH_XRE"/>
    <property type="match status" value="1"/>
</dbReference>
<reference evidence="3" key="2">
    <citation type="submission" date="2021-04" db="EMBL/GenBank/DDBJ databases">
        <authorList>
            <person name="Gilroy R."/>
        </authorList>
    </citation>
    <scope>NUCLEOTIDE SEQUENCE</scope>
    <source>
        <strain evidence="3">ChiW7-2402</strain>
    </source>
</reference>
<dbReference type="PANTHER" id="PTHR46558">
    <property type="entry name" value="TRACRIPTIONAL REGULATORY PROTEIN-RELATED-RELATED"/>
    <property type="match status" value="1"/>
</dbReference>
<evidence type="ECO:0000259" key="2">
    <source>
        <dbReference type="PROSITE" id="PS50943"/>
    </source>
</evidence>
<feature type="domain" description="HTH cro/C1-type" evidence="2">
    <location>
        <begin position="27"/>
        <end position="81"/>
    </location>
</feature>
<dbReference type="Gene3D" id="1.10.260.40">
    <property type="entry name" value="lambda repressor-like DNA-binding domains"/>
    <property type="match status" value="1"/>
</dbReference>
<keyword evidence="1" id="KW-0238">DNA-binding</keyword>
<dbReference type="InterPro" id="IPR010982">
    <property type="entry name" value="Lambda_DNA-bd_dom_sf"/>
</dbReference>
<evidence type="ECO:0000256" key="1">
    <source>
        <dbReference type="ARBA" id="ARBA00023125"/>
    </source>
</evidence>
<proteinExistence type="predicted"/>
<reference evidence="3" key="1">
    <citation type="journal article" date="2021" name="PeerJ">
        <title>Extensive microbial diversity within the chicken gut microbiome revealed by metagenomics and culture.</title>
        <authorList>
            <person name="Gilroy R."/>
            <person name="Ravi A."/>
            <person name="Getino M."/>
            <person name="Pursley I."/>
            <person name="Horton D.L."/>
            <person name="Alikhan N.F."/>
            <person name="Baker D."/>
            <person name="Gharbi K."/>
            <person name="Hall N."/>
            <person name="Watson M."/>
            <person name="Adriaenssens E.M."/>
            <person name="Foster-Nyarko E."/>
            <person name="Jarju S."/>
            <person name="Secka A."/>
            <person name="Antonio M."/>
            <person name="Oren A."/>
            <person name="Chaudhuri R.R."/>
            <person name="La Ragione R."/>
            <person name="Hildebrand F."/>
            <person name="Pallen M.J."/>
        </authorList>
    </citation>
    <scope>NUCLEOTIDE SEQUENCE</scope>
    <source>
        <strain evidence="3">ChiW7-2402</strain>
    </source>
</reference>
<sequence>MDTFLPVKYYIVIFDKKEALKLFCDRLKTARINAKMSQREVAEKIGISQTSYSFLESGLREPSMLYLRRIAALLNVSIDWLCDNHPDEEELALAGNKK</sequence>
<name>A0A9D2G5R5_9FIRM</name>
<dbReference type="GO" id="GO:0003677">
    <property type="term" value="F:DNA binding"/>
    <property type="evidence" value="ECO:0007669"/>
    <property type="project" value="UniProtKB-KW"/>
</dbReference>
<dbReference type="SUPFAM" id="SSF47413">
    <property type="entry name" value="lambda repressor-like DNA-binding domains"/>
    <property type="match status" value="1"/>
</dbReference>
<evidence type="ECO:0000313" key="3">
    <source>
        <dbReference type="EMBL" id="HIZ72640.1"/>
    </source>
</evidence>
<protein>
    <submittedName>
        <fullName evidence="3">Helix-turn-helix transcriptional regulator</fullName>
    </submittedName>
</protein>
<dbReference type="Pfam" id="PF01381">
    <property type="entry name" value="HTH_3"/>
    <property type="match status" value="1"/>
</dbReference>
<dbReference type="AlphaFoldDB" id="A0A9D2G5R5"/>